<dbReference type="Gene3D" id="3.30.420.10">
    <property type="entry name" value="Ribonuclease H-like superfamily/Ribonuclease H"/>
    <property type="match status" value="1"/>
</dbReference>
<evidence type="ECO:0000313" key="1">
    <source>
        <dbReference type="EMBL" id="POM74371.1"/>
    </source>
</evidence>
<gene>
    <name evidence="1" type="ORF">PHPALM_8683</name>
</gene>
<accession>A0A2P4Y986</accession>
<reference evidence="1 2" key="1">
    <citation type="journal article" date="2017" name="Genome Biol. Evol.">
        <title>Phytophthora megakarya and P. palmivora, closely related causal agents of cacao black pod rot, underwent increases in genome sizes and gene numbers by different mechanisms.</title>
        <authorList>
            <person name="Ali S.S."/>
            <person name="Shao J."/>
            <person name="Lary D.J."/>
            <person name="Kronmiller B."/>
            <person name="Shen D."/>
            <person name="Strem M.D."/>
            <person name="Amoako-Attah I."/>
            <person name="Akrofi A.Y."/>
            <person name="Begoude B.A."/>
            <person name="Ten Hoopen G.M."/>
            <person name="Coulibaly K."/>
            <person name="Kebe B.I."/>
            <person name="Melnick R.L."/>
            <person name="Guiltinan M.J."/>
            <person name="Tyler B.M."/>
            <person name="Meinhardt L.W."/>
            <person name="Bailey B.A."/>
        </authorList>
    </citation>
    <scope>NUCLEOTIDE SEQUENCE [LARGE SCALE GENOMIC DNA]</scope>
    <source>
        <strain evidence="2">sbr112.9</strain>
    </source>
</reference>
<comment type="caution">
    <text evidence="1">The sequence shown here is derived from an EMBL/GenBank/DDBJ whole genome shotgun (WGS) entry which is preliminary data.</text>
</comment>
<evidence type="ECO:0008006" key="3">
    <source>
        <dbReference type="Google" id="ProtNLM"/>
    </source>
</evidence>
<dbReference type="InterPro" id="IPR036397">
    <property type="entry name" value="RNaseH_sf"/>
</dbReference>
<dbReference type="GO" id="GO:0003676">
    <property type="term" value="F:nucleic acid binding"/>
    <property type="evidence" value="ECO:0007669"/>
    <property type="project" value="InterPro"/>
</dbReference>
<protein>
    <recommendedName>
        <fullName evidence="3">Tc1-like transposase DDE domain-containing protein</fullName>
    </recommendedName>
</protein>
<dbReference type="EMBL" id="NCKW01004879">
    <property type="protein sequence ID" value="POM74371.1"/>
    <property type="molecule type" value="Genomic_DNA"/>
</dbReference>
<dbReference type="OrthoDB" id="123384at2759"/>
<evidence type="ECO:0000313" key="2">
    <source>
        <dbReference type="Proteomes" id="UP000237271"/>
    </source>
</evidence>
<name>A0A2P4Y986_9STRA</name>
<proteinExistence type="predicted"/>
<dbReference type="Proteomes" id="UP000237271">
    <property type="component" value="Unassembled WGS sequence"/>
</dbReference>
<dbReference type="AlphaFoldDB" id="A0A2P4Y986"/>
<keyword evidence="2" id="KW-1185">Reference proteome</keyword>
<sequence length="123" mass="13749">MDEGFSHFDVDVDCDNTSIHTGVKEVTQLAEYVRIQLIKLSPYSPMLNPIENYSPRTLAVHRDDILQTPPGITKPEYRVDFVLRAAKYGMSTKGTPELCDSEATHTLSVHGRAMDKLDMPVGL</sequence>
<organism evidence="1 2">
    <name type="scientific">Phytophthora palmivora</name>
    <dbReference type="NCBI Taxonomy" id="4796"/>
    <lineage>
        <taxon>Eukaryota</taxon>
        <taxon>Sar</taxon>
        <taxon>Stramenopiles</taxon>
        <taxon>Oomycota</taxon>
        <taxon>Peronosporomycetes</taxon>
        <taxon>Peronosporales</taxon>
        <taxon>Peronosporaceae</taxon>
        <taxon>Phytophthora</taxon>
    </lineage>
</organism>